<gene>
    <name evidence="1" type="ORF">ARMGADRAFT_1021666</name>
</gene>
<proteinExistence type="predicted"/>
<dbReference type="OrthoDB" id="3038908at2759"/>
<evidence type="ECO:0000313" key="2">
    <source>
        <dbReference type="Proteomes" id="UP000217790"/>
    </source>
</evidence>
<dbReference type="EMBL" id="KZ293801">
    <property type="protein sequence ID" value="PBK79192.1"/>
    <property type="molecule type" value="Genomic_DNA"/>
</dbReference>
<dbReference type="AlphaFoldDB" id="A0A2H3CJ26"/>
<dbReference type="STRING" id="47427.A0A2H3CJ26"/>
<protein>
    <submittedName>
        <fullName evidence="1">Uncharacterized protein</fullName>
    </submittedName>
</protein>
<accession>A0A2H3CJ26</accession>
<evidence type="ECO:0000313" key="1">
    <source>
        <dbReference type="EMBL" id="PBK79192.1"/>
    </source>
</evidence>
<name>A0A2H3CJ26_ARMGA</name>
<organism evidence="1 2">
    <name type="scientific">Armillaria gallica</name>
    <name type="common">Bulbous honey fungus</name>
    <name type="synonym">Armillaria bulbosa</name>
    <dbReference type="NCBI Taxonomy" id="47427"/>
    <lineage>
        <taxon>Eukaryota</taxon>
        <taxon>Fungi</taxon>
        <taxon>Dikarya</taxon>
        <taxon>Basidiomycota</taxon>
        <taxon>Agaricomycotina</taxon>
        <taxon>Agaricomycetes</taxon>
        <taxon>Agaricomycetidae</taxon>
        <taxon>Agaricales</taxon>
        <taxon>Marasmiineae</taxon>
        <taxon>Physalacriaceae</taxon>
        <taxon>Armillaria</taxon>
    </lineage>
</organism>
<feature type="non-terminal residue" evidence="1">
    <location>
        <position position="71"/>
    </location>
</feature>
<sequence>MMLNKAAEVDRMICGSERLFFLDYLFLNIRFRHVQKARIQSRDALADALQVSHRLLKAQVEKDHDLDQEIK</sequence>
<dbReference type="Proteomes" id="UP000217790">
    <property type="component" value="Unassembled WGS sequence"/>
</dbReference>
<keyword evidence="2" id="KW-1185">Reference proteome</keyword>
<reference evidence="2" key="1">
    <citation type="journal article" date="2017" name="Nat. Ecol. Evol.">
        <title>Genome expansion and lineage-specific genetic innovations in the forest pathogenic fungi Armillaria.</title>
        <authorList>
            <person name="Sipos G."/>
            <person name="Prasanna A.N."/>
            <person name="Walter M.C."/>
            <person name="O'Connor E."/>
            <person name="Balint B."/>
            <person name="Krizsan K."/>
            <person name="Kiss B."/>
            <person name="Hess J."/>
            <person name="Varga T."/>
            <person name="Slot J."/>
            <person name="Riley R."/>
            <person name="Boka B."/>
            <person name="Rigling D."/>
            <person name="Barry K."/>
            <person name="Lee J."/>
            <person name="Mihaltcheva S."/>
            <person name="LaButti K."/>
            <person name="Lipzen A."/>
            <person name="Waldron R."/>
            <person name="Moloney N.M."/>
            <person name="Sperisen C."/>
            <person name="Kredics L."/>
            <person name="Vagvoelgyi C."/>
            <person name="Patrignani A."/>
            <person name="Fitzpatrick D."/>
            <person name="Nagy I."/>
            <person name="Doyle S."/>
            <person name="Anderson J.B."/>
            <person name="Grigoriev I.V."/>
            <person name="Gueldener U."/>
            <person name="Muensterkoetter M."/>
            <person name="Nagy L.G."/>
        </authorList>
    </citation>
    <scope>NUCLEOTIDE SEQUENCE [LARGE SCALE GENOMIC DNA]</scope>
    <source>
        <strain evidence="2">Ar21-2</strain>
    </source>
</reference>
<dbReference type="InParanoid" id="A0A2H3CJ26"/>